<feature type="domain" description="TACO1/YebC-like second and third" evidence="2">
    <location>
        <begin position="52"/>
        <end position="209"/>
    </location>
</feature>
<proteinExistence type="inferred from homology"/>
<dbReference type="InterPro" id="IPR048300">
    <property type="entry name" value="TACO1_YebC-like_2nd/3rd_dom"/>
</dbReference>
<reference evidence="5" key="1">
    <citation type="submission" date="2016-02" db="EMBL/GenBank/DDBJ databases">
        <title>Comparative genomics of biotechnologically important yeasts.</title>
        <authorList>
            <consortium name="DOE Joint Genome Institute"/>
            <person name="Riley R."/>
            <person name="Haridas S."/>
            <person name="Wolfe K.H."/>
            <person name="Lopes M.R."/>
            <person name="Hittinger C.T."/>
            <person name="Goker M."/>
            <person name="Salamov A."/>
            <person name="Wisecaver J."/>
            <person name="Long T.M."/>
            <person name="Aerts A.L."/>
            <person name="Barry K."/>
            <person name="Choi C."/>
            <person name="Clum A."/>
            <person name="Coughlan A.Y."/>
            <person name="Deshpande S."/>
            <person name="Douglass A.P."/>
            <person name="Hanson S.J."/>
            <person name="Klenk H.-P."/>
            <person name="Labutti K."/>
            <person name="Lapidus A."/>
            <person name="Lindquist E."/>
            <person name="Lipzen A."/>
            <person name="Meier-Kolthoff J.P."/>
            <person name="Ohm R.A."/>
            <person name="Otillar R.P."/>
            <person name="Pangilinan J."/>
            <person name="Peng Y."/>
            <person name="Rokas A."/>
            <person name="Rosa C.A."/>
            <person name="Scheuner C."/>
            <person name="Sibirny A.A."/>
            <person name="Slot J.C."/>
            <person name="Stielow J.B."/>
            <person name="Sun H."/>
            <person name="Kurtzman C.P."/>
            <person name="Blackwell M."/>
            <person name="Jeffries T.W."/>
            <person name="Grigoriev I.V."/>
        </authorList>
    </citation>
    <scope>NUCLEOTIDE SEQUENCE [LARGE SCALE GENOMIC DNA]</scope>
    <source>
        <strain evidence="5">NRRL Y-17796</strain>
    </source>
</reference>
<dbReference type="InterPro" id="IPR002876">
    <property type="entry name" value="Transcrip_reg_TACO1-like"/>
</dbReference>
<dbReference type="GO" id="GO:0032543">
    <property type="term" value="P:mitochondrial translation"/>
    <property type="evidence" value="ECO:0007669"/>
    <property type="project" value="EnsemblFungi"/>
</dbReference>
<dbReference type="Gene3D" id="3.30.70.980">
    <property type="match status" value="2"/>
</dbReference>
<dbReference type="PANTHER" id="PTHR12532">
    <property type="entry name" value="TRANSLATIONAL ACTIVATOR OF CYTOCHROME C OXIDASE 1"/>
    <property type="match status" value="1"/>
</dbReference>
<dbReference type="InterPro" id="IPR026564">
    <property type="entry name" value="Transcrip_reg_TACO1-like_dom3"/>
</dbReference>
<evidence type="ECO:0008006" key="6">
    <source>
        <dbReference type="Google" id="ProtNLM"/>
    </source>
</evidence>
<dbReference type="Gene3D" id="1.10.10.200">
    <property type="match status" value="1"/>
</dbReference>
<accession>A0A1E4TFL4</accession>
<organism evidence="4 5">
    <name type="scientific">Tortispora caseinolytica NRRL Y-17796</name>
    <dbReference type="NCBI Taxonomy" id="767744"/>
    <lineage>
        <taxon>Eukaryota</taxon>
        <taxon>Fungi</taxon>
        <taxon>Dikarya</taxon>
        <taxon>Ascomycota</taxon>
        <taxon>Saccharomycotina</taxon>
        <taxon>Trigonopsidomycetes</taxon>
        <taxon>Trigonopsidales</taxon>
        <taxon>Trigonopsidaceae</taxon>
        <taxon>Tortispora</taxon>
    </lineage>
</organism>
<protein>
    <recommendedName>
        <fullName evidence="6">Transcriptional regulatory protein</fullName>
    </recommendedName>
</protein>
<dbReference type="AlphaFoldDB" id="A0A1E4TFL4"/>
<dbReference type="Proteomes" id="UP000095023">
    <property type="component" value="Unassembled WGS sequence"/>
</dbReference>
<feature type="domain" description="TACO1/YebC-like N-terminal" evidence="3">
    <location>
        <begin position="2"/>
        <end position="43"/>
    </location>
</feature>
<dbReference type="PANTHER" id="PTHR12532:SF0">
    <property type="entry name" value="TRANSLATIONAL ACTIVATOR OF CYTOCHROME C OXIDASE 1"/>
    <property type="match status" value="1"/>
</dbReference>
<comment type="similarity">
    <text evidence="1">Belongs to the TACO1 family.</text>
</comment>
<dbReference type="InterPro" id="IPR049083">
    <property type="entry name" value="TACO1_YebC_N"/>
</dbReference>
<evidence type="ECO:0000259" key="3">
    <source>
        <dbReference type="Pfam" id="PF20772"/>
    </source>
</evidence>
<keyword evidence="5" id="KW-1185">Reference proteome</keyword>
<evidence type="ECO:0000256" key="1">
    <source>
        <dbReference type="ARBA" id="ARBA00008724"/>
    </source>
</evidence>
<dbReference type="Pfam" id="PF01709">
    <property type="entry name" value="Transcrip_reg"/>
    <property type="match status" value="1"/>
</dbReference>
<sequence length="214" mass="23040">MAAVKQGGADPAKNLQLETLIQQAKENDVTKAVIENAIARGSGASGHDGPLESYLYEAMGPGGVALVVQALTSNRTRAIAQVKAAITKHNGAMSPVLYMFDRKGRVRVEAEVDRILDDAIDVGAEDVVAVSENAKKDVSISDVFTEPQDTARVAEELKKRGYSIVEFNIEFIAQPDNTVGVNEETMETIDNLASALEDLNDVHVVYTNAKLLEQ</sequence>
<name>A0A1E4TFL4_9ASCO</name>
<dbReference type="Pfam" id="PF20772">
    <property type="entry name" value="TACO1_YebC_N"/>
    <property type="match status" value="1"/>
</dbReference>
<evidence type="ECO:0000313" key="4">
    <source>
        <dbReference type="EMBL" id="ODV90554.1"/>
    </source>
</evidence>
<dbReference type="InterPro" id="IPR029072">
    <property type="entry name" value="YebC-like"/>
</dbReference>
<dbReference type="SUPFAM" id="SSF75625">
    <property type="entry name" value="YebC-like"/>
    <property type="match status" value="1"/>
</dbReference>
<evidence type="ECO:0000313" key="5">
    <source>
        <dbReference type="Proteomes" id="UP000095023"/>
    </source>
</evidence>
<dbReference type="InterPro" id="IPR017856">
    <property type="entry name" value="Integrase-like_N"/>
</dbReference>
<dbReference type="EMBL" id="KV453842">
    <property type="protein sequence ID" value="ODV90554.1"/>
    <property type="molecule type" value="Genomic_DNA"/>
</dbReference>
<gene>
    <name evidence="4" type="ORF">CANCADRAFT_31472</name>
</gene>
<dbReference type="OrthoDB" id="2017544at2759"/>
<evidence type="ECO:0000259" key="2">
    <source>
        <dbReference type="Pfam" id="PF01709"/>
    </source>
</evidence>
<dbReference type="GO" id="GO:0099617">
    <property type="term" value="C:matrix side of mitochondrial inner membrane"/>
    <property type="evidence" value="ECO:0007669"/>
    <property type="project" value="EnsemblFungi"/>
</dbReference>